<dbReference type="Proteomes" id="UP000249169">
    <property type="component" value="Unassembled WGS sequence"/>
</dbReference>
<dbReference type="PANTHER" id="PTHR43806">
    <property type="entry name" value="PEPTIDASE S8"/>
    <property type="match status" value="1"/>
</dbReference>
<evidence type="ECO:0000256" key="4">
    <source>
        <dbReference type="ARBA" id="ARBA00022670"/>
    </source>
</evidence>
<dbReference type="GO" id="GO:0006508">
    <property type="term" value="P:proteolysis"/>
    <property type="evidence" value="ECO:0007669"/>
    <property type="project" value="UniProtKB-KW"/>
</dbReference>
<dbReference type="InterPro" id="IPR000209">
    <property type="entry name" value="Peptidase_S8/S53_dom"/>
</dbReference>
<keyword evidence="13" id="KW-1185">Reference proteome</keyword>
<sequence length="681" mass="72287">MAPVLSFVEALCSAGVRFSDGRHVRKPNSPRTGRMMRYSRPHHRRLAPAAAALTGLTLIFGMGGVAAAQSAPEISPAAPWQACLNGQAPSTQNVPGVDISGLHEIPADVDILDTNPDYDEVVLDFDDRLDNAEIQAFARQQGLHAELNSPFADDANIFVARVEEGAVPFVKDCLTQSAPQGWLESVEENIEYRAFFVPDDPLYQFQWNFEQVGAEEAWKVSTGRDVVVAVIDTGVTVEDNASGSIKVGKDLKGIKTVPGYDFVDKTDFVYDGHGHGTHVAGTIAQATNNGYGVAGLAFESKIMPLRVLNSRGFGSVADIADAVRFAADNGAQVINMSLGGPLPSLVLKRAVDYAHKKGVTVVAAAGNAGKRSPSYPAAYAHSFAVAATQFDQRTTFYSQWGTYVDIAAPGGNTRIDQNGDGRPDGIMQETHPAGKTAKHEFALYMGTSMASPHVAAAAAMVIATGVTHPDKVQKVLQNAADTSMREKYDSEVEYRERYGAGLLQVDKAVRNSTTGQGTTRYAGALLLVLMSALGLRRRDIMGRLPEHLPLVATSAAVVAGGLFFIPLLVPAGGMLGFAANVIGRPLAEANVLVSGLGAHQNPLFASFLIPLVAYAFLGGHRVGRAVAGGIALGMAGFSLTEAFLLTSDVSWIPGMNLLDRIWLAVNGLLSLAIGFFGLKRD</sequence>
<comment type="subcellular location">
    <subcellularLocation>
        <location evidence="1">Secreted</location>
    </subcellularLocation>
</comment>
<keyword evidence="4 7" id="KW-0645">Protease</keyword>
<dbReference type="InterPro" id="IPR034084">
    <property type="entry name" value="Thermitase-like_dom"/>
</dbReference>
<dbReference type="PANTHER" id="PTHR43806:SF11">
    <property type="entry name" value="CEREVISIN-RELATED"/>
    <property type="match status" value="1"/>
</dbReference>
<dbReference type="InterPro" id="IPR023827">
    <property type="entry name" value="Peptidase_S8_Asp-AS"/>
</dbReference>
<accession>A0A328C4L2</accession>
<evidence type="ECO:0000313" key="12">
    <source>
        <dbReference type="EMBL" id="RAL21679.1"/>
    </source>
</evidence>
<dbReference type="SUPFAM" id="SSF52743">
    <property type="entry name" value="Subtilisin-like"/>
    <property type="match status" value="1"/>
</dbReference>
<reference evidence="12 13" key="1">
    <citation type="submission" date="2018-05" db="EMBL/GenBank/DDBJ databases">
        <title>Lujinxingia marina gen. nov. sp. nov., a new facultative anaerobic member of the class Deltaproteobacteria, and proposal of Lujinxingaceae fam. nov.</title>
        <authorList>
            <person name="Li C.-M."/>
        </authorList>
    </citation>
    <scope>NUCLEOTIDE SEQUENCE [LARGE SCALE GENOMIC DNA]</scope>
    <source>
        <strain evidence="12 13">B210</strain>
    </source>
</reference>
<keyword evidence="6 7" id="KW-0720">Serine protease</keyword>
<evidence type="ECO:0000256" key="3">
    <source>
        <dbReference type="ARBA" id="ARBA00022525"/>
    </source>
</evidence>
<dbReference type="InterPro" id="IPR036852">
    <property type="entry name" value="Peptidase_S8/S53_dom_sf"/>
</dbReference>
<feature type="active site" description="Charge relay system" evidence="7">
    <location>
        <position position="275"/>
    </location>
</feature>
<feature type="domain" description="DUF5942" evidence="11">
    <location>
        <begin position="577"/>
        <end position="679"/>
    </location>
</feature>
<evidence type="ECO:0000256" key="5">
    <source>
        <dbReference type="ARBA" id="ARBA00022801"/>
    </source>
</evidence>
<dbReference type="InterPro" id="IPR015500">
    <property type="entry name" value="Peptidase_S8_subtilisin-rel"/>
</dbReference>
<evidence type="ECO:0000256" key="9">
    <source>
        <dbReference type="SAM" id="Phobius"/>
    </source>
</evidence>
<dbReference type="GO" id="GO:0005576">
    <property type="term" value="C:extracellular region"/>
    <property type="evidence" value="ECO:0007669"/>
    <property type="project" value="UniProtKB-SubCell"/>
</dbReference>
<keyword evidence="3" id="KW-0964">Secreted</keyword>
<organism evidence="12 13">
    <name type="scientific">Lujinxingia litoralis</name>
    <dbReference type="NCBI Taxonomy" id="2211119"/>
    <lineage>
        <taxon>Bacteria</taxon>
        <taxon>Deltaproteobacteria</taxon>
        <taxon>Bradymonadales</taxon>
        <taxon>Lujinxingiaceae</taxon>
        <taxon>Lujinxingia</taxon>
    </lineage>
</organism>
<gene>
    <name evidence="12" type="ORF">DL240_12550</name>
</gene>
<comment type="similarity">
    <text evidence="2 7 8">Belongs to the peptidase S8 family.</text>
</comment>
<evidence type="ECO:0000256" key="8">
    <source>
        <dbReference type="RuleBase" id="RU003355"/>
    </source>
</evidence>
<evidence type="ECO:0000313" key="13">
    <source>
        <dbReference type="Proteomes" id="UP000249169"/>
    </source>
</evidence>
<evidence type="ECO:0000256" key="6">
    <source>
        <dbReference type="ARBA" id="ARBA00022825"/>
    </source>
</evidence>
<evidence type="ECO:0000256" key="1">
    <source>
        <dbReference type="ARBA" id="ARBA00004613"/>
    </source>
</evidence>
<dbReference type="Gene3D" id="3.40.50.200">
    <property type="entry name" value="Peptidase S8/S53 domain"/>
    <property type="match status" value="1"/>
</dbReference>
<keyword evidence="9" id="KW-1133">Transmembrane helix</keyword>
<keyword evidence="9" id="KW-0812">Transmembrane</keyword>
<keyword evidence="9" id="KW-0472">Membrane</keyword>
<feature type="transmembrane region" description="Helical" evidence="9">
    <location>
        <begin position="602"/>
        <end position="619"/>
    </location>
</feature>
<evidence type="ECO:0000259" key="10">
    <source>
        <dbReference type="Pfam" id="PF00082"/>
    </source>
</evidence>
<feature type="transmembrane region" description="Helical" evidence="9">
    <location>
        <begin position="547"/>
        <end position="569"/>
    </location>
</feature>
<evidence type="ECO:0000259" key="11">
    <source>
        <dbReference type="Pfam" id="PF19366"/>
    </source>
</evidence>
<evidence type="ECO:0000256" key="7">
    <source>
        <dbReference type="PROSITE-ProRule" id="PRU01240"/>
    </source>
</evidence>
<feature type="transmembrane region" description="Helical" evidence="9">
    <location>
        <begin position="46"/>
        <end position="68"/>
    </location>
</feature>
<proteinExistence type="inferred from homology"/>
<dbReference type="InterPro" id="IPR023828">
    <property type="entry name" value="Peptidase_S8_Ser-AS"/>
</dbReference>
<dbReference type="PROSITE" id="PS00136">
    <property type="entry name" value="SUBTILASE_ASP"/>
    <property type="match status" value="1"/>
</dbReference>
<feature type="active site" description="Charge relay system" evidence="7">
    <location>
        <position position="232"/>
    </location>
</feature>
<feature type="transmembrane region" description="Helical" evidence="9">
    <location>
        <begin position="661"/>
        <end position="678"/>
    </location>
</feature>
<dbReference type="PROSITE" id="PS00138">
    <property type="entry name" value="SUBTILASE_SER"/>
    <property type="match status" value="1"/>
</dbReference>
<dbReference type="Pfam" id="PF19366">
    <property type="entry name" value="DUF5942"/>
    <property type="match status" value="1"/>
</dbReference>
<feature type="transmembrane region" description="Helical" evidence="9">
    <location>
        <begin position="626"/>
        <end position="646"/>
    </location>
</feature>
<evidence type="ECO:0000256" key="2">
    <source>
        <dbReference type="ARBA" id="ARBA00011073"/>
    </source>
</evidence>
<comment type="caution">
    <text evidence="12">The sequence shown here is derived from an EMBL/GenBank/DDBJ whole genome shotgun (WGS) entry which is preliminary data.</text>
</comment>
<dbReference type="CDD" id="cd07484">
    <property type="entry name" value="Peptidases_S8_Thermitase_like"/>
    <property type="match status" value="1"/>
</dbReference>
<dbReference type="PROSITE" id="PS51892">
    <property type="entry name" value="SUBTILASE"/>
    <property type="match status" value="1"/>
</dbReference>
<protein>
    <submittedName>
        <fullName evidence="12">Peptidase S8</fullName>
    </submittedName>
</protein>
<feature type="transmembrane region" description="Helical" evidence="9">
    <location>
        <begin position="518"/>
        <end position="535"/>
    </location>
</feature>
<dbReference type="InterPro" id="IPR045986">
    <property type="entry name" value="DUF5942"/>
</dbReference>
<dbReference type="InterPro" id="IPR050131">
    <property type="entry name" value="Peptidase_S8_subtilisin-like"/>
</dbReference>
<feature type="domain" description="Peptidase S8/S53" evidence="10">
    <location>
        <begin position="223"/>
        <end position="486"/>
    </location>
</feature>
<dbReference type="EMBL" id="QHKO01000005">
    <property type="protein sequence ID" value="RAL21679.1"/>
    <property type="molecule type" value="Genomic_DNA"/>
</dbReference>
<dbReference type="PRINTS" id="PR00723">
    <property type="entry name" value="SUBTILISIN"/>
</dbReference>
<name>A0A328C4L2_9DELT</name>
<dbReference type="Pfam" id="PF00082">
    <property type="entry name" value="Peptidase_S8"/>
    <property type="match status" value="1"/>
</dbReference>
<dbReference type="AlphaFoldDB" id="A0A328C4L2"/>
<feature type="active site" description="Charge relay system" evidence="7">
    <location>
        <position position="448"/>
    </location>
</feature>
<keyword evidence="5 7" id="KW-0378">Hydrolase</keyword>
<dbReference type="GO" id="GO:0004252">
    <property type="term" value="F:serine-type endopeptidase activity"/>
    <property type="evidence" value="ECO:0007669"/>
    <property type="project" value="UniProtKB-UniRule"/>
</dbReference>